<protein>
    <submittedName>
        <fullName evidence="1">DUF1270 family protein</fullName>
    </submittedName>
</protein>
<comment type="caution">
    <text evidence="1">The sequence shown here is derived from an EMBL/GenBank/DDBJ whole genome shotgun (WGS) entry which is preliminary data.</text>
</comment>
<dbReference type="PROSITE" id="PS51257">
    <property type="entry name" value="PROKAR_LIPOPROTEIN"/>
    <property type="match status" value="1"/>
</dbReference>
<gene>
    <name evidence="1" type="ORF">F6Q06_15610</name>
</gene>
<evidence type="ECO:0000313" key="1">
    <source>
        <dbReference type="EMBL" id="MBI0555902.1"/>
    </source>
</evidence>
<reference evidence="2" key="1">
    <citation type="submission" date="2023-07" db="EMBL/GenBank/DDBJ databases">
        <title>Identification of Pectobacterium versatile causing blackleg of potato from New York State with a whole genome sequencing approach.</title>
        <authorList>
            <person name="Ma X."/>
            <person name="Swingle B."/>
        </authorList>
    </citation>
    <scope>NUCLEOTIDE SEQUENCE [LARGE SCALE GENOMIC DNA]</scope>
    <source>
        <strain evidence="2">NY1588A</strain>
    </source>
</reference>
<organism evidence="1 2">
    <name type="scientific">Pectobacterium parmentieri</name>
    <dbReference type="NCBI Taxonomy" id="1905730"/>
    <lineage>
        <taxon>Bacteria</taxon>
        <taxon>Pseudomonadati</taxon>
        <taxon>Pseudomonadota</taxon>
        <taxon>Gammaproteobacteria</taxon>
        <taxon>Enterobacterales</taxon>
        <taxon>Pectobacteriaceae</taxon>
        <taxon>Pectobacterium</taxon>
    </lineage>
</organism>
<sequence length="65" mass="7066">MPYPSRYGIVISLSHVTHGLSAVSCCTVLMKMLSPFIKTYFTTVLDVASMTSISRGLRVTITGLL</sequence>
<dbReference type="Proteomes" id="UP001194579">
    <property type="component" value="Unassembled WGS sequence"/>
</dbReference>
<name>A0ABS0S3T0_PECPM</name>
<evidence type="ECO:0000313" key="2">
    <source>
        <dbReference type="Proteomes" id="UP001194579"/>
    </source>
</evidence>
<accession>A0ABS0S3T0</accession>
<keyword evidence="2" id="KW-1185">Reference proteome</keyword>
<dbReference type="EMBL" id="WABS01000032">
    <property type="protein sequence ID" value="MBI0555902.1"/>
    <property type="molecule type" value="Genomic_DNA"/>
</dbReference>
<proteinExistence type="predicted"/>